<proteinExistence type="inferred from homology"/>
<dbReference type="InterPro" id="IPR002501">
    <property type="entry name" value="PsdUridine_synth_N"/>
</dbReference>
<dbReference type="Gene3D" id="3.30.2350.10">
    <property type="entry name" value="Pseudouridine synthase"/>
    <property type="match status" value="1"/>
</dbReference>
<evidence type="ECO:0000256" key="3">
    <source>
        <dbReference type="ARBA" id="ARBA00022694"/>
    </source>
</evidence>
<evidence type="ECO:0000313" key="9">
    <source>
        <dbReference type="Proteomes" id="UP000593765"/>
    </source>
</evidence>
<dbReference type="InterPro" id="IPR020103">
    <property type="entry name" value="PsdUridine_synth_cat_dom_sf"/>
</dbReference>
<evidence type="ECO:0000259" key="6">
    <source>
        <dbReference type="Pfam" id="PF01509"/>
    </source>
</evidence>
<evidence type="ECO:0000259" key="7">
    <source>
        <dbReference type="Pfam" id="PF16198"/>
    </source>
</evidence>
<keyword evidence="9" id="KW-1185">Reference proteome</keyword>
<dbReference type="InterPro" id="IPR032819">
    <property type="entry name" value="TruB_C"/>
</dbReference>
<feature type="active site" description="Nucleophile" evidence="5">
    <location>
        <position position="40"/>
    </location>
</feature>
<feature type="domain" description="Pseudouridine synthase II N-terminal" evidence="6">
    <location>
        <begin position="31"/>
        <end position="178"/>
    </location>
</feature>
<dbReference type="Proteomes" id="UP000593765">
    <property type="component" value="Chromosome"/>
</dbReference>
<dbReference type="Pfam" id="PF16198">
    <property type="entry name" value="TruB_C_2"/>
    <property type="match status" value="1"/>
</dbReference>
<organism evidence="8 9">
    <name type="scientific">Humisphaera borealis</name>
    <dbReference type="NCBI Taxonomy" id="2807512"/>
    <lineage>
        <taxon>Bacteria</taxon>
        <taxon>Pseudomonadati</taxon>
        <taxon>Planctomycetota</taxon>
        <taxon>Phycisphaerae</taxon>
        <taxon>Tepidisphaerales</taxon>
        <taxon>Tepidisphaeraceae</taxon>
        <taxon>Humisphaera</taxon>
    </lineage>
</organism>
<evidence type="ECO:0000256" key="5">
    <source>
        <dbReference type="HAMAP-Rule" id="MF_01080"/>
    </source>
</evidence>
<dbReference type="AlphaFoldDB" id="A0A7M2X409"/>
<dbReference type="HAMAP" id="MF_01080">
    <property type="entry name" value="TruB_bact"/>
    <property type="match status" value="1"/>
</dbReference>
<dbReference type="GO" id="GO:1990481">
    <property type="term" value="P:mRNA pseudouridine synthesis"/>
    <property type="evidence" value="ECO:0007669"/>
    <property type="project" value="TreeGrafter"/>
</dbReference>
<comment type="similarity">
    <text evidence="2 5">Belongs to the pseudouridine synthase TruB family. Type 1 subfamily.</text>
</comment>
<dbReference type="EMBL" id="CP063458">
    <property type="protein sequence ID" value="QOV91500.1"/>
    <property type="molecule type" value="Genomic_DNA"/>
</dbReference>
<dbReference type="EC" id="5.4.99.25" evidence="5"/>
<protein>
    <recommendedName>
        <fullName evidence="5">tRNA pseudouridine synthase B</fullName>
        <ecNumber evidence="5">5.4.99.25</ecNumber>
    </recommendedName>
    <alternativeName>
        <fullName evidence="5">tRNA pseudouridine(55) synthase</fullName>
        <shortName evidence="5">Psi55 synthase</shortName>
    </alternativeName>
    <alternativeName>
        <fullName evidence="5">tRNA pseudouridylate synthase</fullName>
    </alternativeName>
    <alternativeName>
        <fullName evidence="5">tRNA-uridine isomerase</fullName>
    </alternativeName>
</protein>
<keyword evidence="4 5" id="KW-0413">Isomerase</keyword>
<dbReference type="CDD" id="cd02573">
    <property type="entry name" value="PseudoU_synth_EcTruB"/>
    <property type="match status" value="1"/>
</dbReference>
<dbReference type="PANTHER" id="PTHR13767">
    <property type="entry name" value="TRNA-PSEUDOURIDINE SYNTHASE"/>
    <property type="match status" value="1"/>
</dbReference>
<sequence>MLTGILNLDKPAGLTSARAVGIVKQLLPRGTKIGHAGTLDPFATGVLLLLVGKATKSCERLMDQPKQYLTTVRLGATTATDDLESEVTPWSPSGARGITPPTLDAVVAALPSFVGTIQQRPPAFSAMKIGGRRAYDLARQGQSVVMAPRPVNVYGVELVRYDWPDLVLRIDCGRGTYIRSIARDLGEMLDAGGYLTELRRTRSGQFLAEQAVSLETLKADGLEKHLHPIPTEIASPD</sequence>
<comment type="function">
    <text evidence="5">Responsible for synthesis of pseudouridine from uracil-55 in the psi GC loop of transfer RNAs.</text>
</comment>
<gene>
    <name evidence="5 8" type="primary">truB</name>
    <name evidence="8" type="ORF">IPV69_09140</name>
</gene>
<dbReference type="Pfam" id="PF01509">
    <property type="entry name" value="TruB_N"/>
    <property type="match status" value="1"/>
</dbReference>
<evidence type="ECO:0000313" key="8">
    <source>
        <dbReference type="EMBL" id="QOV91500.1"/>
    </source>
</evidence>
<dbReference type="RefSeq" id="WP_206294797.1">
    <property type="nucleotide sequence ID" value="NZ_CP063458.1"/>
</dbReference>
<dbReference type="InterPro" id="IPR014780">
    <property type="entry name" value="tRNA_psdUridine_synth_TruB"/>
</dbReference>
<dbReference type="GO" id="GO:0031119">
    <property type="term" value="P:tRNA pseudouridine synthesis"/>
    <property type="evidence" value="ECO:0007669"/>
    <property type="project" value="UniProtKB-UniRule"/>
</dbReference>
<dbReference type="SUPFAM" id="SSF55120">
    <property type="entry name" value="Pseudouridine synthase"/>
    <property type="match status" value="1"/>
</dbReference>
<feature type="domain" description="tRNA pseudouridylate synthase B C-terminal" evidence="7">
    <location>
        <begin position="179"/>
        <end position="219"/>
    </location>
</feature>
<dbReference type="GO" id="GO:0160148">
    <property type="term" value="F:tRNA pseudouridine(55) synthase activity"/>
    <property type="evidence" value="ECO:0007669"/>
    <property type="project" value="UniProtKB-EC"/>
</dbReference>
<evidence type="ECO:0000256" key="1">
    <source>
        <dbReference type="ARBA" id="ARBA00000385"/>
    </source>
</evidence>
<evidence type="ECO:0000256" key="4">
    <source>
        <dbReference type="ARBA" id="ARBA00023235"/>
    </source>
</evidence>
<dbReference type="PANTHER" id="PTHR13767:SF2">
    <property type="entry name" value="PSEUDOURIDYLATE SYNTHASE TRUB1"/>
    <property type="match status" value="1"/>
</dbReference>
<dbReference type="NCBIfam" id="TIGR00431">
    <property type="entry name" value="TruB"/>
    <property type="match status" value="1"/>
</dbReference>
<reference evidence="8 9" key="1">
    <citation type="submission" date="2020-10" db="EMBL/GenBank/DDBJ databases">
        <title>Wide distribution of Phycisphaera-like planctomycetes from WD2101 soil group in peatlands and genome analysis of the first cultivated representative.</title>
        <authorList>
            <person name="Dedysh S.N."/>
            <person name="Beletsky A.V."/>
            <person name="Ivanova A."/>
            <person name="Kulichevskaya I.S."/>
            <person name="Suzina N.E."/>
            <person name="Philippov D.A."/>
            <person name="Rakitin A.L."/>
            <person name="Mardanov A.V."/>
            <person name="Ravin N.V."/>
        </authorList>
    </citation>
    <scope>NUCLEOTIDE SEQUENCE [LARGE SCALE GENOMIC DNA]</scope>
    <source>
        <strain evidence="8 9">M1803</strain>
    </source>
</reference>
<accession>A0A7M2X409</accession>
<keyword evidence="3 5" id="KW-0819">tRNA processing</keyword>
<evidence type="ECO:0000256" key="2">
    <source>
        <dbReference type="ARBA" id="ARBA00005642"/>
    </source>
</evidence>
<dbReference type="GO" id="GO:0003723">
    <property type="term" value="F:RNA binding"/>
    <property type="evidence" value="ECO:0007669"/>
    <property type="project" value="InterPro"/>
</dbReference>
<comment type="catalytic activity">
    <reaction evidence="1 5">
        <text>uridine(55) in tRNA = pseudouridine(55) in tRNA</text>
        <dbReference type="Rhea" id="RHEA:42532"/>
        <dbReference type="Rhea" id="RHEA-COMP:10101"/>
        <dbReference type="Rhea" id="RHEA-COMP:10102"/>
        <dbReference type="ChEBI" id="CHEBI:65314"/>
        <dbReference type="ChEBI" id="CHEBI:65315"/>
        <dbReference type="EC" id="5.4.99.25"/>
    </reaction>
</comment>
<dbReference type="KEGG" id="hbs:IPV69_09140"/>
<name>A0A7M2X409_9BACT</name>